<dbReference type="InterPro" id="IPR045060">
    <property type="entry name" value="Phe-tRNA-ligase_IIc_bsu"/>
</dbReference>
<evidence type="ECO:0000259" key="2">
    <source>
        <dbReference type="Pfam" id="PF18262"/>
    </source>
</evidence>
<comment type="caution">
    <text evidence="3">The sequence shown here is derived from an EMBL/GenBank/DDBJ whole genome shotgun (WGS) entry which is preliminary data.</text>
</comment>
<feature type="domain" description="B5" evidence="1">
    <location>
        <begin position="231"/>
        <end position="272"/>
    </location>
</feature>
<dbReference type="EMBL" id="JTDY01002173">
    <property type="protein sequence ID" value="KOB71953.1"/>
    <property type="molecule type" value="Genomic_DNA"/>
</dbReference>
<dbReference type="InterPro" id="IPR040659">
    <property type="entry name" value="PhetRS_B1"/>
</dbReference>
<keyword evidence="4" id="KW-1185">Reference proteome</keyword>
<dbReference type="InterPro" id="IPR020825">
    <property type="entry name" value="Phe-tRNA_synthase-like_B3/B4"/>
</dbReference>
<dbReference type="InterPro" id="IPR005147">
    <property type="entry name" value="tRNA_synthase_B5-dom"/>
</dbReference>
<dbReference type="PANTHER" id="PTHR10947">
    <property type="entry name" value="PHENYLALANYL-TRNA SYNTHETASE BETA CHAIN AND LEUCINE-RICH REPEAT-CONTAINING PROTEIN 47"/>
    <property type="match status" value="1"/>
</dbReference>
<dbReference type="Pfam" id="PF03484">
    <property type="entry name" value="B5"/>
    <property type="match status" value="1"/>
</dbReference>
<reference evidence="3 4" key="1">
    <citation type="journal article" date="2015" name="Genome Biol. Evol.">
        <title>The genome of winter moth (Operophtera brumata) provides a genomic perspective on sexual dimorphism and phenology.</title>
        <authorList>
            <person name="Derks M.F."/>
            <person name="Smit S."/>
            <person name="Salis L."/>
            <person name="Schijlen E."/>
            <person name="Bossers A."/>
            <person name="Mateman C."/>
            <person name="Pijl A.S."/>
            <person name="de Ridder D."/>
            <person name="Groenen M.A."/>
            <person name="Visser M.E."/>
            <person name="Megens H.J."/>
        </authorList>
    </citation>
    <scope>NUCLEOTIDE SEQUENCE [LARGE SCALE GENOMIC DNA]</scope>
    <source>
        <strain evidence="3">WM2013NL</strain>
        <tissue evidence="3">Head and thorax</tissue>
    </source>
</reference>
<dbReference type="GO" id="GO:0004826">
    <property type="term" value="F:phenylalanine-tRNA ligase activity"/>
    <property type="evidence" value="ECO:0007669"/>
    <property type="project" value="InterPro"/>
</dbReference>
<dbReference type="InterPro" id="IPR009061">
    <property type="entry name" value="DNA-bd_dom_put_sf"/>
</dbReference>
<dbReference type="STRING" id="104452.A0A0L7L8U3"/>
<dbReference type="Pfam" id="PF18262">
    <property type="entry name" value="PhetRS_B1"/>
    <property type="match status" value="1"/>
</dbReference>
<organism evidence="3 4">
    <name type="scientific">Operophtera brumata</name>
    <name type="common">Winter moth</name>
    <name type="synonym">Phalaena brumata</name>
    <dbReference type="NCBI Taxonomy" id="104452"/>
    <lineage>
        <taxon>Eukaryota</taxon>
        <taxon>Metazoa</taxon>
        <taxon>Ecdysozoa</taxon>
        <taxon>Arthropoda</taxon>
        <taxon>Hexapoda</taxon>
        <taxon>Insecta</taxon>
        <taxon>Pterygota</taxon>
        <taxon>Neoptera</taxon>
        <taxon>Endopterygota</taxon>
        <taxon>Lepidoptera</taxon>
        <taxon>Glossata</taxon>
        <taxon>Ditrysia</taxon>
        <taxon>Geometroidea</taxon>
        <taxon>Geometridae</taxon>
        <taxon>Larentiinae</taxon>
        <taxon>Operophtera</taxon>
    </lineage>
</organism>
<dbReference type="Gene3D" id="3.30.56.10">
    <property type="match status" value="2"/>
</dbReference>
<accession>A0A0L7L8U3</accession>
<evidence type="ECO:0000313" key="3">
    <source>
        <dbReference type="EMBL" id="KOB71953.1"/>
    </source>
</evidence>
<gene>
    <name evidence="3" type="ORF">OBRU01_12949</name>
</gene>
<dbReference type="PANTHER" id="PTHR10947:SF0">
    <property type="entry name" value="PHENYLALANINE--TRNA LIGASE BETA SUBUNIT"/>
    <property type="match status" value="1"/>
</dbReference>
<dbReference type="Gene3D" id="3.50.40.10">
    <property type="entry name" value="Phenylalanyl-trna Synthetase, Chain B, domain 3"/>
    <property type="match status" value="1"/>
</dbReference>
<evidence type="ECO:0000259" key="1">
    <source>
        <dbReference type="Pfam" id="PF03484"/>
    </source>
</evidence>
<protein>
    <submittedName>
        <fullName evidence="3">Phenylalanyl-tRNA synthetase beta subunit</fullName>
    </submittedName>
</protein>
<dbReference type="GO" id="GO:0006432">
    <property type="term" value="P:phenylalanyl-tRNA aminoacylation"/>
    <property type="evidence" value="ECO:0007669"/>
    <property type="project" value="InterPro"/>
</dbReference>
<keyword evidence="3" id="KW-0436">Ligase</keyword>
<evidence type="ECO:0000313" key="4">
    <source>
        <dbReference type="Proteomes" id="UP000037510"/>
    </source>
</evidence>
<keyword evidence="3" id="KW-0030">Aminoacyl-tRNA synthetase</keyword>
<feature type="domain" description="Phenylalanine--tRNA ligase beta subunit B1" evidence="2">
    <location>
        <begin position="1"/>
        <end position="75"/>
    </location>
</feature>
<name>A0A0L7L8U3_OPEBR</name>
<dbReference type="GO" id="GO:0009328">
    <property type="term" value="C:phenylalanine-tRNA ligase complex"/>
    <property type="evidence" value="ECO:0007669"/>
    <property type="project" value="TreeGrafter"/>
</dbReference>
<proteinExistence type="predicted"/>
<dbReference type="Proteomes" id="UP000037510">
    <property type="component" value="Unassembled WGS sequence"/>
</dbReference>
<sequence length="477" mass="53436">MPTVSVKRDALFKALGKTYTDDEFQDLCFEFGLELDEVTTEKQMLMKEQGDTAGAGVSEEILYRIDIPANRYDLLKAPPEYKLTKYEDSHSLHLTPATAQIRPYAVAAVLRGVTFTKESYDSFIDLQCKVYAPDGSYELYPKLTCREELVSVDKANSYIGIRYEEPYTVEQCKVYAPDGSYELYPKLTCREELVSVDKANSYIGIRYEEPYTVEQCKVYAPDGSYELYPKLTESGEKLAALLSRMCLSATLEDGSLRVRIPPTRHDVIHACDAYNRIEKRSMPLATAGAQEPRNKLTEQLRQSCAHAGYTEALTFTLVSTHALSMPLATAGAQEPRNKLTEQLRQSCAHVGYTEALTFTLIDAARDGGRAGAAQQADGAAEAELRARGLHGGAHFHTREYTRVVRRTRTIRSMPLATAGAQEPRNKLTEQLRQSCAHVGYTEALTFTLVSTHALYDVLVQLDRCRSRRRARRSRATS</sequence>
<dbReference type="AlphaFoldDB" id="A0A0L7L8U3"/>
<dbReference type="SUPFAM" id="SSF46955">
    <property type="entry name" value="Putative DNA-binding domain"/>
    <property type="match status" value="1"/>
</dbReference>